<feature type="compositionally biased region" description="Polar residues" evidence="1">
    <location>
        <begin position="50"/>
        <end position="67"/>
    </location>
</feature>
<dbReference type="AlphaFoldDB" id="A0AA88IT80"/>
<dbReference type="EMBL" id="JAUPFM010000019">
    <property type="protein sequence ID" value="KAK2820150.1"/>
    <property type="molecule type" value="Genomic_DNA"/>
</dbReference>
<feature type="compositionally biased region" description="Polar residues" evidence="1">
    <location>
        <begin position="117"/>
        <end position="129"/>
    </location>
</feature>
<feature type="signal peptide" evidence="2">
    <location>
        <begin position="1"/>
        <end position="22"/>
    </location>
</feature>
<keyword evidence="4" id="KW-1185">Reference proteome</keyword>
<reference evidence="3" key="1">
    <citation type="submission" date="2023-07" db="EMBL/GenBank/DDBJ databases">
        <title>Chromosome-level Genome Assembly of Striped Snakehead (Channa striata).</title>
        <authorList>
            <person name="Liu H."/>
        </authorList>
    </citation>
    <scope>NUCLEOTIDE SEQUENCE</scope>
    <source>
        <strain evidence="3">Gz</strain>
        <tissue evidence="3">Muscle</tissue>
    </source>
</reference>
<evidence type="ECO:0000313" key="3">
    <source>
        <dbReference type="EMBL" id="KAK2820150.1"/>
    </source>
</evidence>
<accession>A0AA88IT80</accession>
<feature type="region of interest" description="Disordered" evidence="1">
    <location>
        <begin position="256"/>
        <end position="314"/>
    </location>
</feature>
<name>A0AA88IT80_CHASR</name>
<comment type="caution">
    <text evidence="3">The sequence shown here is derived from an EMBL/GenBank/DDBJ whole genome shotgun (WGS) entry which is preliminary data.</text>
</comment>
<evidence type="ECO:0000313" key="4">
    <source>
        <dbReference type="Proteomes" id="UP001187415"/>
    </source>
</evidence>
<feature type="compositionally biased region" description="Low complexity" evidence="1">
    <location>
        <begin position="262"/>
        <end position="307"/>
    </location>
</feature>
<feature type="chain" id="PRO_5041710724" description="Transmembrane protein" evidence="2">
    <location>
        <begin position="23"/>
        <end position="314"/>
    </location>
</feature>
<keyword evidence="2" id="KW-0732">Signal</keyword>
<feature type="region of interest" description="Disordered" evidence="1">
    <location>
        <begin position="47"/>
        <end position="87"/>
    </location>
</feature>
<dbReference type="Proteomes" id="UP001187415">
    <property type="component" value="Unassembled WGS sequence"/>
</dbReference>
<gene>
    <name evidence="3" type="ORF">Q5P01_023109</name>
</gene>
<organism evidence="3 4">
    <name type="scientific">Channa striata</name>
    <name type="common">Snakehead murrel</name>
    <name type="synonym">Ophicephalus striatus</name>
    <dbReference type="NCBI Taxonomy" id="64152"/>
    <lineage>
        <taxon>Eukaryota</taxon>
        <taxon>Metazoa</taxon>
        <taxon>Chordata</taxon>
        <taxon>Craniata</taxon>
        <taxon>Vertebrata</taxon>
        <taxon>Euteleostomi</taxon>
        <taxon>Actinopterygii</taxon>
        <taxon>Neopterygii</taxon>
        <taxon>Teleostei</taxon>
        <taxon>Neoteleostei</taxon>
        <taxon>Acanthomorphata</taxon>
        <taxon>Anabantaria</taxon>
        <taxon>Anabantiformes</taxon>
        <taxon>Channoidei</taxon>
        <taxon>Channidae</taxon>
        <taxon>Channa</taxon>
    </lineage>
</organism>
<evidence type="ECO:0000256" key="2">
    <source>
        <dbReference type="SAM" id="SignalP"/>
    </source>
</evidence>
<evidence type="ECO:0000256" key="1">
    <source>
        <dbReference type="SAM" id="MobiDB-lite"/>
    </source>
</evidence>
<feature type="compositionally biased region" description="Polar residues" evidence="1">
    <location>
        <begin position="100"/>
        <end position="109"/>
    </location>
</feature>
<protein>
    <recommendedName>
        <fullName evidence="5">Transmembrane protein</fullName>
    </recommendedName>
</protein>
<evidence type="ECO:0008006" key="5">
    <source>
        <dbReference type="Google" id="ProtNLM"/>
    </source>
</evidence>
<sequence>MVPRLFLRISWAFLLFFSTGVCVPFTKDHYVYPYKLDWLRFGFAAKDQRTGNSPQQPSAPTGIQSSPGLEAHSVDAGGRHSPHTHRWTLTSDVRPDQFSSAPHVLSQSAGDAGSAVQPISSGNLGSSPGTEHAPLSRHTAQNAGHMLPFFRYRDTPDLYGHYPAASGYPPLYASPPAAPGFVHRPVHPSAWFVCKPAAPEFGPISTHFYNTPVASGFWGGPHATYPSASVAPRSGDQLSHVDWWFWDGPSHDSAAAAPRFGSNAGSPPAEEAEAFANPFRGFDSEGPQSEPSPLLSSSDLQKTFQPQFPGPFFP</sequence>
<proteinExistence type="predicted"/>
<feature type="region of interest" description="Disordered" evidence="1">
    <location>
        <begin position="100"/>
        <end position="137"/>
    </location>
</feature>